<sequence length="168" mass="18414">MALKVRLVWSNNTISTALGSASDGFFENFIIRKILLMLTSNLGRAVRGFVTIAASARAMASSAKSGDAGISGSAGQQMHSRIRMLAPTWILTIPLWCAPQPTDQQHSIIPIPKLESTSHLDNSTTKKMSLESITNNVEAAILLEEGNVNPHTSELYYDEYKKPLKSRR</sequence>
<comment type="caution">
    <text evidence="1">The sequence shown here is derived from an EMBL/GenBank/DDBJ whole genome shotgun (WGS) entry which is preliminary data.</text>
</comment>
<name>A0ABR1UY64_9PEZI</name>
<dbReference type="EMBL" id="JAQQWM010000005">
    <property type="protein sequence ID" value="KAK8063850.1"/>
    <property type="molecule type" value="Genomic_DNA"/>
</dbReference>
<protein>
    <submittedName>
        <fullName evidence="1">Uncharacterized protein</fullName>
    </submittedName>
</protein>
<dbReference type="Proteomes" id="UP001446871">
    <property type="component" value="Unassembled WGS sequence"/>
</dbReference>
<organism evidence="1 2">
    <name type="scientific">Apiospora saccharicola</name>
    <dbReference type="NCBI Taxonomy" id="335842"/>
    <lineage>
        <taxon>Eukaryota</taxon>
        <taxon>Fungi</taxon>
        <taxon>Dikarya</taxon>
        <taxon>Ascomycota</taxon>
        <taxon>Pezizomycotina</taxon>
        <taxon>Sordariomycetes</taxon>
        <taxon>Xylariomycetidae</taxon>
        <taxon>Amphisphaeriales</taxon>
        <taxon>Apiosporaceae</taxon>
        <taxon>Apiospora</taxon>
    </lineage>
</organism>
<gene>
    <name evidence="1" type="ORF">PG996_008502</name>
</gene>
<reference evidence="1 2" key="1">
    <citation type="submission" date="2023-01" db="EMBL/GenBank/DDBJ databases">
        <title>Analysis of 21 Apiospora genomes using comparative genomics revels a genus with tremendous synthesis potential of carbohydrate active enzymes and secondary metabolites.</title>
        <authorList>
            <person name="Sorensen T."/>
        </authorList>
    </citation>
    <scope>NUCLEOTIDE SEQUENCE [LARGE SCALE GENOMIC DNA]</scope>
    <source>
        <strain evidence="1 2">CBS 83171</strain>
    </source>
</reference>
<proteinExistence type="predicted"/>
<keyword evidence="2" id="KW-1185">Reference proteome</keyword>
<evidence type="ECO:0000313" key="2">
    <source>
        <dbReference type="Proteomes" id="UP001446871"/>
    </source>
</evidence>
<evidence type="ECO:0000313" key="1">
    <source>
        <dbReference type="EMBL" id="KAK8063850.1"/>
    </source>
</evidence>
<accession>A0ABR1UY64</accession>